<dbReference type="EMBL" id="QBIY01011748">
    <property type="protein sequence ID" value="RXN29639.1"/>
    <property type="molecule type" value="Genomic_DNA"/>
</dbReference>
<protein>
    <submittedName>
        <fullName evidence="1">Uncharacterized protein</fullName>
    </submittedName>
</protein>
<dbReference type="AlphaFoldDB" id="A0A498N5H7"/>
<organism evidence="1 2">
    <name type="scientific">Labeo rohita</name>
    <name type="common">Indian major carp</name>
    <name type="synonym">Cyprinus rohita</name>
    <dbReference type="NCBI Taxonomy" id="84645"/>
    <lineage>
        <taxon>Eukaryota</taxon>
        <taxon>Metazoa</taxon>
        <taxon>Chordata</taxon>
        <taxon>Craniata</taxon>
        <taxon>Vertebrata</taxon>
        <taxon>Euteleostomi</taxon>
        <taxon>Actinopterygii</taxon>
        <taxon>Neopterygii</taxon>
        <taxon>Teleostei</taxon>
        <taxon>Ostariophysi</taxon>
        <taxon>Cypriniformes</taxon>
        <taxon>Cyprinidae</taxon>
        <taxon>Labeoninae</taxon>
        <taxon>Labeonini</taxon>
        <taxon>Labeo</taxon>
    </lineage>
</organism>
<sequence length="72" mass="8245">MAEQDYIPTGNPLRERCRYPASDLADFLGYLNNLKCNFCLYVFAGEVLTVSITRHIGMEQGFRSDFHLPDVD</sequence>
<gene>
    <name evidence="1" type="ORF">ROHU_018225</name>
</gene>
<keyword evidence="2" id="KW-1185">Reference proteome</keyword>
<name>A0A498N5H7_LABRO</name>
<dbReference type="Proteomes" id="UP000290572">
    <property type="component" value="Unassembled WGS sequence"/>
</dbReference>
<evidence type="ECO:0000313" key="1">
    <source>
        <dbReference type="EMBL" id="RXN29639.1"/>
    </source>
</evidence>
<evidence type="ECO:0000313" key="2">
    <source>
        <dbReference type="Proteomes" id="UP000290572"/>
    </source>
</evidence>
<comment type="caution">
    <text evidence="1">The sequence shown here is derived from an EMBL/GenBank/DDBJ whole genome shotgun (WGS) entry which is preliminary data.</text>
</comment>
<proteinExistence type="predicted"/>
<reference evidence="1 2" key="1">
    <citation type="submission" date="2018-03" db="EMBL/GenBank/DDBJ databases">
        <title>Draft genome sequence of Rohu Carp (Labeo rohita).</title>
        <authorList>
            <person name="Das P."/>
            <person name="Kushwaha B."/>
            <person name="Joshi C.G."/>
            <person name="Kumar D."/>
            <person name="Nagpure N.S."/>
            <person name="Sahoo L."/>
            <person name="Das S.P."/>
            <person name="Bit A."/>
            <person name="Patnaik S."/>
            <person name="Meher P.K."/>
            <person name="Jayasankar P."/>
            <person name="Koringa P.G."/>
            <person name="Patel N.V."/>
            <person name="Hinsu A.T."/>
            <person name="Kumar R."/>
            <person name="Pandey M."/>
            <person name="Agarwal S."/>
            <person name="Srivastava S."/>
            <person name="Singh M."/>
            <person name="Iquebal M.A."/>
            <person name="Jaiswal S."/>
            <person name="Angadi U.B."/>
            <person name="Kumar N."/>
            <person name="Raza M."/>
            <person name="Shah T.M."/>
            <person name="Rai A."/>
            <person name="Jena J.K."/>
        </authorList>
    </citation>
    <scope>NUCLEOTIDE SEQUENCE [LARGE SCALE GENOMIC DNA]</scope>
    <source>
        <strain evidence="1">DASCIFA01</strain>
        <tissue evidence="1">Testis</tissue>
    </source>
</reference>
<accession>A0A498N5H7</accession>